<dbReference type="PANTHER" id="PTHR11592">
    <property type="entry name" value="GLUTATHIONE PEROXIDASE"/>
    <property type="match status" value="1"/>
</dbReference>
<dbReference type="PROSITE" id="PS51257">
    <property type="entry name" value="PROKAR_LIPOPROTEIN"/>
    <property type="match status" value="1"/>
</dbReference>
<dbReference type="Gene3D" id="3.40.30.10">
    <property type="entry name" value="Glutaredoxin"/>
    <property type="match status" value="1"/>
</dbReference>
<protein>
    <recommendedName>
        <fullName evidence="5">Glutathione peroxidase</fullName>
    </recommendedName>
</protein>
<dbReference type="InterPro" id="IPR029759">
    <property type="entry name" value="GPX_AS"/>
</dbReference>
<evidence type="ECO:0000313" key="6">
    <source>
        <dbReference type="EMBL" id="SEG51423.1"/>
    </source>
</evidence>
<keyword evidence="3 5" id="KW-0560">Oxidoreductase</keyword>
<dbReference type="AlphaFoldDB" id="A0A1H6ARV7"/>
<dbReference type="CDD" id="cd00340">
    <property type="entry name" value="GSH_Peroxidase"/>
    <property type="match status" value="1"/>
</dbReference>
<dbReference type="PIRSF" id="PIRSF000303">
    <property type="entry name" value="Glutathion_perox"/>
    <property type="match status" value="1"/>
</dbReference>
<gene>
    <name evidence="6" type="ORF">SAMN05421847_2589</name>
</gene>
<comment type="similarity">
    <text evidence="1 5">Belongs to the glutathione peroxidase family.</text>
</comment>
<evidence type="ECO:0000313" key="7">
    <source>
        <dbReference type="Proteomes" id="UP000236738"/>
    </source>
</evidence>
<evidence type="ECO:0000256" key="1">
    <source>
        <dbReference type="ARBA" id="ARBA00006926"/>
    </source>
</evidence>
<dbReference type="PANTHER" id="PTHR11592:SF78">
    <property type="entry name" value="GLUTATHIONE PEROXIDASE"/>
    <property type="match status" value="1"/>
</dbReference>
<dbReference type="PROSITE" id="PS00460">
    <property type="entry name" value="GLUTATHIONE_PEROXID_1"/>
    <property type="match status" value="1"/>
</dbReference>
<sequence length="193" mass="21587">MLKKTFIFILSIGAFLQSCTNQKKEKTIAQTTEMKPESIYDFKVPALEEGKTINFADFKGKKILIVNTASECGFTPQYADLEKVAEQYKDKVVVVGFPANNFGGQEPGSNKEISTFCTRNYGVTFPMAAKVSVKGDDTAPIFKFLKDKNLNGVKNTTILWNFTKFLLDENGHLIDSFVSTTKPTSESITKYFK</sequence>
<keyword evidence="7" id="KW-1185">Reference proteome</keyword>
<dbReference type="GO" id="GO:0004601">
    <property type="term" value="F:peroxidase activity"/>
    <property type="evidence" value="ECO:0007669"/>
    <property type="project" value="UniProtKB-KW"/>
</dbReference>
<dbReference type="Pfam" id="PF00255">
    <property type="entry name" value="GSHPx"/>
    <property type="match status" value="1"/>
</dbReference>
<evidence type="ECO:0000256" key="2">
    <source>
        <dbReference type="ARBA" id="ARBA00022559"/>
    </source>
</evidence>
<dbReference type="PROSITE" id="PS51355">
    <property type="entry name" value="GLUTATHIONE_PEROXID_3"/>
    <property type="match status" value="1"/>
</dbReference>
<keyword evidence="2 5" id="KW-0575">Peroxidase</keyword>
<evidence type="ECO:0000256" key="5">
    <source>
        <dbReference type="RuleBase" id="RU000499"/>
    </source>
</evidence>
<dbReference type="SUPFAM" id="SSF52833">
    <property type="entry name" value="Thioredoxin-like"/>
    <property type="match status" value="1"/>
</dbReference>
<evidence type="ECO:0000256" key="3">
    <source>
        <dbReference type="ARBA" id="ARBA00023002"/>
    </source>
</evidence>
<dbReference type="InterPro" id="IPR000889">
    <property type="entry name" value="Glutathione_peroxidase"/>
</dbReference>
<evidence type="ECO:0000256" key="4">
    <source>
        <dbReference type="PIRSR" id="PIRSR000303-1"/>
    </source>
</evidence>
<dbReference type="EMBL" id="FNUS01000006">
    <property type="protein sequence ID" value="SEG51423.1"/>
    <property type="molecule type" value="Genomic_DNA"/>
</dbReference>
<dbReference type="PRINTS" id="PR01011">
    <property type="entry name" value="GLUTPROXDASE"/>
</dbReference>
<dbReference type="InterPro" id="IPR036249">
    <property type="entry name" value="Thioredoxin-like_sf"/>
</dbReference>
<dbReference type="RefSeq" id="WP_103914438.1">
    <property type="nucleotide sequence ID" value="NZ_FNUS01000006.1"/>
</dbReference>
<dbReference type="GO" id="GO:0034599">
    <property type="term" value="P:cellular response to oxidative stress"/>
    <property type="evidence" value="ECO:0007669"/>
    <property type="project" value="TreeGrafter"/>
</dbReference>
<dbReference type="FunFam" id="3.40.30.10:FF:000010">
    <property type="entry name" value="Glutathione peroxidase"/>
    <property type="match status" value="1"/>
</dbReference>
<accession>A0A1H6ARV7</accession>
<name>A0A1H6ARV7_9FLAO</name>
<feature type="active site" evidence="4">
    <location>
        <position position="72"/>
    </location>
</feature>
<proteinExistence type="inferred from homology"/>
<reference evidence="7" key="1">
    <citation type="submission" date="2016-10" db="EMBL/GenBank/DDBJ databases">
        <authorList>
            <person name="Varghese N."/>
            <person name="Submissions S."/>
        </authorList>
    </citation>
    <scope>NUCLEOTIDE SEQUENCE [LARGE SCALE GENOMIC DNA]</scope>
    <source>
        <strain evidence="7">DSM 21580</strain>
    </source>
</reference>
<dbReference type="Proteomes" id="UP000236738">
    <property type="component" value="Unassembled WGS sequence"/>
</dbReference>
<organism evidence="6 7">
    <name type="scientific">Halpernia humi</name>
    <dbReference type="NCBI Taxonomy" id="493375"/>
    <lineage>
        <taxon>Bacteria</taxon>
        <taxon>Pseudomonadati</taxon>
        <taxon>Bacteroidota</taxon>
        <taxon>Flavobacteriia</taxon>
        <taxon>Flavobacteriales</taxon>
        <taxon>Weeksellaceae</taxon>
        <taxon>Chryseobacterium group</taxon>
        <taxon>Halpernia</taxon>
    </lineage>
</organism>
<dbReference type="OrthoDB" id="9789406at2"/>